<keyword evidence="1" id="KW-0472">Membrane</keyword>
<reference evidence="2" key="1">
    <citation type="journal article" date="2020" name="Stud. Mycol.">
        <title>101 Dothideomycetes genomes: a test case for predicting lifestyles and emergence of pathogens.</title>
        <authorList>
            <person name="Haridas S."/>
            <person name="Albert R."/>
            <person name="Binder M."/>
            <person name="Bloem J."/>
            <person name="Labutti K."/>
            <person name="Salamov A."/>
            <person name="Andreopoulos B."/>
            <person name="Baker S."/>
            <person name="Barry K."/>
            <person name="Bills G."/>
            <person name="Bluhm B."/>
            <person name="Cannon C."/>
            <person name="Castanera R."/>
            <person name="Culley D."/>
            <person name="Daum C."/>
            <person name="Ezra D."/>
            <person name="Gonzalez J."/>
            <person name="Henrissat B."/>
            <person name="Kuo A."/>
            <person name="Liang C."/>
            <person name="Lipzen A."/>
            <person name="Lutzoni F."/>
            <person name="Magnuson J."/>
            <person name="Mondo S."/>
            <person name="Nolan M."/>
            <person name="Ohm R."/>
            <person name="Pangilinan J."/>
            <person name="Park H.-J."/>
            <person name="Ramirez L."/>
            <person name="Alfaro M."/>
            <person name="Sun H."/>
            <person name="Tritt A."/>
            <person name="Yoshinaga Y."/>
            <person name="Zwiers L.-H."/>
            <person name="Turgeon B."/>
            <person name="Goodwin S."/>
            <person name="Spatafora J."/>
            <person name="Crous P."/>
            <person name="Grigoriev I."/>
        </authorList>
    </citation>
    <scope>NUCLEOTIDE SEQUENCE</scope>
    <source>
        <strain evidence="2">CBS 122367</strain>
    </source>
</reference>
<gene>
    <name evidence="2" type="ORF">K458DRAFT_484526</name>
</gene>
<dbReference type="EMBL" id="MU005573">
    <property type="protein sequence ID" value="KAF2688486.1"/>
    <property type="molecule type" value="Genomic_DNA"/>
</dbReference>
<name>A0A6G1JDC8_9PLEO</name>
<dbReference type="OrthoDB" id="5216128at2759"/>
<dbReference type="PROSITE" id="PS51257">
    <property type="entry name" value="PROKAR_LIPOPROTEIN"/>
    <property type="match status" value="1"/>
</dbReference>
<feature type="transmembrane region" description="Helical" evidence="1">
    <location>
        <begin position="82"/>
        <end position="100"/>
    </location>
</feature>
<dbReference type="Pfam" id="PF14087">
    <property type="entry name" value="DUF4267"/>
    <property type="match status" value="1"/>
</dbReference>
<proteinExistence type="predicted"/>
<dbReference type="Proteomes" id="UP000799291">
    <property type="component" value="Unassembled WGS sequence"/>
</dbReference>
<evidence type="ECO:0000256" key="1">
    <source>
        <dbReference type="SAM" id="Phobius"/>
    </source>
</evidence>
<protein>
    <submittedName>
        <fullName evidence="2">Uncharacterized protein</fullName>
    </submittedName>
</protein>
<feature type="transmembrane region" description="Helical" evidence="1">
    <location>
        <begin position="112"/>
        <end position="129"/>
    </location>
</feature>
<feature type="transmembrane region" description="Helical" evidence="1">
    <location>
        <begin position="12"/>
        <end position="30"/>
    </location>
</feature>
<dbReference type="InterPro" id="IPR025363">
    <property type="entry name" value="DUF4267"/>
</dbReference>
<organism evidence="2 3">
    <name type="scientific">Lentithecium fluviatile CBS 122367</name>
    <dbReference type="NCBI Taxonomy" id="1168545"/>
    <lineage>
        <taxon>Eukaryota</taxon>
        <taxon>Fungi</taxon>
        <taxon>Dikarya</taxon>
        <taxon>Ascomycota</taxon>
        <taxon>Pezizomycotina</taxon>
        <taxon>Dothideomycetes</taxon>
        <taxon>Pleosporomycetidae</taxon>
        <taxon>Pleosporales</taxon>
        <taxon>Massarineae</taxon>
        <taxon>Lentitheciaceae</taxon>
        <taxon>Lentithecium</taxon>
    </lineage>
</organism>
<keyword evidence="3" id="KW-1185">Reference proteome</keyword>
<sequence length="130" mass="13843">MGISRHPILPWVSSFFGTIFLGFGCAYMLWPREAFPTFGFPSPTTPADLELMDAVMVLYGVKDIFVGVAILAATWLGNRKTAGVLLVAGSFCAGVDGYVVNRFTGTGEWNHCGYGSVMGVIGLLVMGLLG</sequence>
<dbReference type="AlphaFoldDB" id="A0A6G1JDC8"/>
<feature type="transmembrane region" description="Helical" evidence="1">
    <location>
        <begin position="51"/>
        <end position="76"/>
    </location>
</feature>
<keyword evidence="1" id="KW-0812">Transmembrane</keyword>
<accession>A0A6G1JDC8</accession>
<evidence type="ECO:0000313" key="3">
    <source>
        <dbReference type="Proteomes" id="UP000799291"/>
    </source>
</evidence>
<keyword evidence="1" id="KW-1133">Transmembrane helix</keyword>
<evidence type="ECO:0000313" key="2">
    <source>
        <dbReference type="EMBL" id="KAF2688486.1"/>
    </source>
</evidence>